<dbReference type="Gene3D" id="3.10.20.90">
    <property type="entry name" value="Phosphatidylinositol 3-kinase Catalytic Subunit, Chain A, domain 1"/>
    <property type="match status" value="2"/>
</dbReference>
<feature type="compositionally biased region" description="Basic and acidic residues" evidence="1">
    <location>
        <begin position="416"/>
        <end position="430"/>
    </location>
</feature>
<dbReference type="EMBL" id="KV417568">
    <property type="protein sequence ID" value="KZP18892.1"/>
    <property type="molecule type" value="Genomic_DNA"/>
</dbReference>
<feature type="region of interest" description="Disordered" evidence="1">
    <location>
        <begin position="319"/>
        <end position="363"/>
    </location>
</feature>
<evidence type="ECO:0000256" key="1">
    <source>
        <dbReference type="SAM" id="MobiDB-lite"/>
    </source>
</evidence>
<evidence type="ECO:0008006" key="4">
    <source>
        <dbReference type="Google" id="ProtNLM"/>
    </source>
</evidence>
<sequence length="451" mass="48774">MSTEPARPRPRPRPRPQAKASSPPGPSSEACVTPSSPGASSRAAIDAEDALFIRKPRTAKQWKELKEREQKNKPPVTINISDDEASPPRSKTQKRSKTADRVNPAWANKNVKLLLLSDEDSDNSDNSIETTPVANGKRPAGKRKRARSKSRSITPPPELSMYHIEQARNLVRQALDSAPRAASPTYRADDSLDNITLDPELALIAKAIRNAPKATTSGSNVVSQGGGPERVTVKVKWRPHPLDDSAKVTTSETELKRHSSFRDLFASTADEAGVLEKNMVVSYEGKRVFASTTPHGIGIWAEAELEACAKATYEYIRTHKHERSPSPTNFASNGKGHAPREGTQDLSDADASESEETQKFKLTVRSSMTTKDISLTVRPTTTCGAIVKGFLKAAGLLDQYPSVNGTGATPRKGKNAAKDPRLSVEGEKMDPSSPISQADVEDGDCVDVVGL</sequence>
<feature type="region of interest" description="Disordered" evidence="1">
    <location>
        <begin position="404"/>
        <end position="442"/>
    </location>
</feature>
<name>A0A166HIG5_9AGAM</name>
<dbReference type="Proteomes" id="UP000076532">
    <property type="component" value="Unassembled WGS sequence"/>
</dbReference>
<dbReference type="STRING" id="436010.A0A166HIG5"/>
<dbReference type="OrthoDB" id="3365399at2759"/>
<feature type="region of interest" description="Disordered" evidence="1">
    <location>
        <begin position="1"/>
        <end position="162"/>
    </location>
</feature>
<evidence type="ECO:0000313" key="3">
    <source>
        <dbReference type="Proteomes" id="UP000076532"/>
    </source>
</evidence>
<organism evidence="2 3">
    <name type="scientific">Athelia psychrophila</name>
    <dbReference type="NCBI Taxonomy" id="1759441"/>
    <lineage>
        <taxon>Eukaryota</taxon>
        <taxon>Fungi</taxon>
        <taxon>Dikarya</taxon>
        <taxon>Basidiomycota</taxon>
        <taxon>Agaricomycotina</taxon>
        <taxon>Agaricomycetes</taxon>
        <taxon>Agaricomycetidae</taxon>
        <taxon>Atheliales</taxon>
        <taxon>Atheliaceae</taxon>
        <taxon>Athelia</taxon>
    </lineage>
</organism>
<feature type="compositionally biased region" description="Basic and acidic residues" evidence="1">
    <location>
        <begin position="61"/>
        <end position="72"/>
    </location>
</feature>
<evidence type="ECO:0000313" key="2">
    <source>
        <dbReference type="EMBL" id="KZP18892.1"/>
    </source>
</evidence>
<feature type="compositionally biased region" description="Basic residues" evidence="1">
    <location>
        <begin position="139"/>
        <end position="150"/>
    </location>
</feature>
<reference evidence="2 3" key="1">
    <citation type="journal article" date="2016" name="Mol. Biol. Evol.">
        <title>Comparative Genomics of Early-Diverging Mushroom-Forming Fungi Provides Insights into the Origins of Lignocellulose Decay Capabilities.</title>
        <authorList>
            <person name="Nagy L.G."/>
            <person name="Riley R."/>
            <person name="Tritt A."/>
            <person name="Adam C."/>
            <person name="Daum C."/>
            <person name="Floudas D."/>
            <person name="Sun H."/>
            <person name="Yadav J.S."/>
            <person name="Pangilinan J."/>
            <person name="Larsson K.H."/>
            <person name="Matsuura K."/>
            <person name="Barry K."/>
            <person name="Labutti K."/>
            <person name="Kuo R."/>
            <person name="Ohm R.A."/>
            <person name="Bhattacharya S.S."/>
            <person name="Shirouzu T."/>
            <person name="Yoshinaga Y."/>
            <person name="Martin F.M."/>
            <person name="Grigoriev I.V."/>
            <person name="Hibbett D.S."/>
        </authorList>
    </citation>
    <scope>NUCLEOTIDE SEQUENCE [LARGE SCALE GENOMIC DNA]</scope>
    <source>
        <strain evidence="2 3">CBS 109695</strain>
    </source>
</reference>
<gene>
    <name evidence="2" type="ORF">FIBSPDRAFT_863245</name>
</gene>
<protein>
    <recommendedName>
        <fullName evidence="4">Rad60/SUMO-like domain-containing protein</fullName>
    </recommendedName>
</protein>
<dbReference type="AlphaFoldDB" id="A0A166HIG5"/>
<proteinExistence type="predicted"/>
<keyword evidence="3" id="KW-1185">Reference proteome</keyword>
<accession>A0A166HIG5</accession>